<evidence type="ECO:0000313" key="2">
    <source>
        <dbReference type="EMBL" id="AEQ97765.1"/>
    </source>
</evidence>
<organism evidence="2 3">
    <name type="scientific">Xanthomonas oryzae pv. oryzicola (strain BLS256)</name>
    <dbReference type="NCBI Taxonomy" id="383407"/>
    <lineage>
        <taxon>Bacteria</taxon>
        <taxon>Pseudomonadati</taxon>
        <taxon>Pseudomonadota</taxon>
        <taxon>Gammaproteobacteria</taxon>
        <taxon>Lysobacterales</taxon>
        <taxon>Lysobacteraceae</taxon>
        <taxon>Xanthomonas</taxon>
    </lineage>
</organism>
<name>G7TFL6_XANOB</name>
<protein>
    <submittedName>
        <fullName evidence="2">Uncharacterized protein</fullName>
    </submittedName>
</protein>
<reference evidence="2 3" key="1">
    <citation type="journal article" date="2011" name="J. Bacteriol.">
        <title>Two new complete genome sequences offer insight into host and tissue specificity of plant pathogenic Xanthomonas spp.</title>
        <authorList>
            <person name="Bogdanove A.J."/>
            <person name="Koebnik R."/>
            <person name="Lu H."/>
            <person name="Furutani A."/>
            <person name="Angiuoli S.V."/>
            <person name="Patil P.B."/>
            <person name="Van Sluys M.A."/>
            <person name="Ryan R.P."/>
            <person name="Meyer D.F."/>
            <person name="Han S.W."/>
            <person name="Aparna G."/>
            <person name="Rajaram M."/>
            <person name="Delcher A.L."/>
            <person name="Phillippy A.M."/>
            <person name="Puiu D."/>
            <person name="Schatz M.C."/>
            <person name="Shumway M."/>
            <person name="Sommer D.D."/>
            <person name="Trapnell C."/>
            <person name="Benahmed F."/>
            <person name="Dimitrov G."/>
            <person name="Madupu R."/>
            <person name="Radune D."/>
            <person name="Sullivan S."/>
            <person name="Jha G."/>
            <person name="Ishihara H."/>
            <person name="Lee S.W."/>
            <person name="Pandey A."/>
            <person name="Sharma V."/>
            <person name="Sriariyanun M."/>
            <person name="Szurek B."/>
            <person name="Vera-Cruz C.M."/>
            <person name="Dorman K.S."/>
            <person name="Ronald P.C."/>
            <person name="Verdier V."/>
            <person name="Dow J.M."/>
            <person name="Sonti R.V."/>
            <person name="Tsuge S."/>
            <person name="Brendel V.P."/>
            <person name="Rabinowicz P.D."/>
            <person name="Leach J.E."/>
            <person name="White F.F."/>
            <person name="Salzberg S.L."/>
        </authorList>
    </citation>
    <scope>NUCLEOTIDE SEQUENCE [LARGE SCALE GENOMIC DNA]</scope>
    <source>
        <strain evidence="2 3">BLS256</strain>
    </source>
</reference>
<dbReference type="KEGG" id="xor:XOC_3675"/>
<sequence>MSAGHCGFAVRRDRAARAVAQDLGEARVTGSAGAPDCAGRAFHSPQQAMQGGA</sequence>
<dbReference type="HOGENOM" id="CLU_3067646_0_0_6"/>
<evidence type="ECO:0000256" key="1">
    <source>
        <dbReference type="SAM" id="MobiDB-lite"/>
    </source>
</evidence>
<dbReference type="AlphaFoldDB" id="G7TFL6"/>
<dbReference type="EMBL" id="CP003057">
    <property type="protein sequence ID" value="AEQ97765.1"/>
    <property type="molecule type" value="Genomic_DNA"/>
</dbReference>
<feature type="compositionally biased region" description="Polar residues" evidence="1">
    <location>
        <begin position="44"/>
        <end position="53"/>
    </location>
</feature>
<gene>
    <name evidence="2" type="ORF">XOC_3675</name>
</gene>
<proteinExistence type="predicted"/>
<evidence type="ECO:0000313" key="3">
    <source>
        <dbReference type="Proteomes" id="UP000008851"/>
    </source>
</evidence>
<dbReference type="Proteomes" id="UP000008851">
    <property type="component" value="Chromosome"/>
</dbReference>
<feature type="region of interest" description="Disordered" evidence="1">
    <location>
        <begin position="29"/>
        <end position="53"/>
    </location>
</feature>
<accession>G7TFL6</accession>